<dbReference type="Proteomes" id="UP000027361">
    <property type="component" value="Unassembled WGS sequence"/>
</dbReference>
<name>A0A066W3F1_TILAU</name>
<keyword evidence="1" id="KW-1133">Transmembrane helix</keyword>
<dbReference type="GeneID" id="25264198"/>
<feature type="transmembrane region" description="Helical" evidence="1">
    <location>
        <begin position="406"/>
        <end position="427"/>
    </location>
</feature>
<proteinExistence type="predicted"/>
<evidence type="ECO:0000313" key="2">
    <source>
        <dbReference type="EMBL" id="KDN48482.1"/>
    </source>
</evidence>
<protein>
    <submittedName>
        <fullName evidence="2">Uncharacterized protein</fullName>
    </submittedName>
</protein>
<gene>
    <name evidence="2" type="ORF">K437DRAFT_255590</name>
</gene>
<feature type="transmembrane region" description="Helical" evidence="1">
    <location>
        <begin position="315"/>
        <end position="334"/>
    </location>
</feature>
<keyword evidence="1" id="KW-0812">Transmembrane</keyword>
<feature type="transmembrane region" description="Helical" evidence="1">
    <location>
        <begin position="161"/>
        <end position="183"/>
    </location>
</feature>
<dbReference type="RefSeq" id="XP_013244138.1">
    <property type="nucleotide sequence ID" value="XM_013388684.1"/>
</dbReference>
<dbReference type="InParanoid" id="A0A066W3F1"/>
<dbReference type="AlphaFoldDB" id="A0A066W3F1"/>
<reference evidence="2 3" key="1">
    <citation type="submission" date="2014-05" db="EMBL/GenBank/DDBJ databases">
        <title>Draft genome sequence of a rare smut relative, Tilletiaria anomala UBC 951.</title>
        <authorList>
            <consortium name="DOE Joint Genome Institute"/>
            <person name="Toome M."/>
            <person name="Kuo A."/>
            <person name="Henrissat B."/>
            <person name="Lipzen A."/>
            <person name="Tritt A."/>
            <person name="Yoshinaga Y."/>
            <person name="Zane M."/>
            <person name="Barry K."/>
            <person name="Grigoriev I.V."/>
            <person name="Spatafora J.W."/>
            <person name="Aimea M.C."/>
        </authorList>
    </citation>
    <scope>NUCLEOTIDE SEQUENCE [LARGE SCALE GENOMIC DNA]</scope>
    <source>
        <strain evidence="2 3">UBC 951</strain>
    </source>
</reference>
<feature type="transmembrane region" description="Helical" evidence="1">
    <location>
        <begin position="256"/>
        <end position="275"/>
    </location>
</feature>
<organism evidence="2 3">
    <name type="scientific">Tilletiaria anomala (strain ATCC 24038 / CBS 436.72 / UBC 951)</name>
    <dbReference type="NCBI Taxonomy" id="1037660"/>
    <lineage>
        <taxon>Eukaryota</taxon>
        <taxon>Fungi</taxon>
        <taxon>Dikarya</taxon>
        <taxon>Basidiomycota</taxon>
        <taxon>Ustilaginomycotina</taxon>
        <taxon>Exobasidiomycetes</taxon>
        <taxon>Georgefischeriales</taxon>
        <taxon>Tilletiariaceae</taxon>
        <taxon>Tilletiaria</taxon>
    </lineage>
</organism>
<feature type="transmembrane region" description="Helical" evidence="1">
    <location>
        <begin position="195"/>
        <end position="214"/>
    </location>
</feature>
<keyword evidence="1" id="KW-0472">Membrane</keyword>
<dbReference type="EMBL" id="JMSN01000025">
    <property type="protein sequence ID" value="KDN48482.1"/>
    <property type="molecule type" value="Genomic_DNA"/>
</dbReference>
<dbReference type="OrthoDB" id="3361566at2759"/>
<evidence type="ECO:0000313" key="3">
    <source>
        <dbReference type="Proteomes" id="UP000027361"/>
    </source>
</evidence>
<dbReference type="HOGENOM" id="CLU_696708_0_0_1"/>
<keyword evidence="3" id="KW-1185">Reference proteome</keyword>
<sequence length="452" mass="48994">MVVEQALSVDVFPPLPWVLRALELQAEAFQKQQAFCSVPGRQRLPSDLTRNLIPPLDNFLCLVIPAARAAVASETRLGFQSLGYAVIIPLFYRLSQLAISPNFSNFVFVGGVLPLVSIFLTPVLGPGVVAAGIIVPLYTLGMALQLRNKIADVNPLPVTPSAIYSVNICTLSLVFLIFLVYSLDPTWATDSGRSNWLAAAILFSLWPLYTGFTVSRAAFSRNAPADEQQARAMIREVDADTISYGFERIWGYYRRLALVGLGLWYFGLIRMYMLLSDLHSQTSMFESLRSGQFYSVIRSGKARITGKQVIGQEEYSMALNVAALIFSAFVILLIERLSIRSVSVPSSSIPAKRGAKAGGASAPAEPEAEAAGVAIHPLTGAPRSALDTECQRAIAGAPAGLPAAEIGWGILASCLLGGPGFGLLLWWSRGEEEMGWKARRAWRQVVAVEGKE</sequence>
<accession>A0A066W3F1</accession>
<comment type="caution">
    <text evidence="2">The sequence shown here is derived from an EMBL/GenBank/DDBJ whole genome shotgun (WGS) entry which is preliminary data.</text>
</comment>
<evidence type="ECO:0000256" key="1">
    <source>
        <dbReference type="SAM" id="Phobius"/>
    </source>
</evidence>
<dbReference type="OMA" id="YAFERTW"/>
<feature type="transmembrane region" description="Helical" evidence="1">
    <location>
        <begin position="115"/>
        <end position="140"/>
    </location>
</feature>